<protein>
    <submittedName>
        <fullName evidence="9">RagB/SusD family nutrient uptake outer membrane protein</fullName>
    </submittedName>
</protein>
<feature type="domain" description="SusD-like N-terminal" evidence="8">
    <location>
        <begin position="104"/>
        <end position="230"/>
    </location>
</feature>
<dbReference type="RefSeq" id="WP_341701724.1">
    <property type="nucleotide sequence ID" value="NZ_JBBYHU010000050.1"/>
</dbReference>
<feature type="domain" description="RagB/SusD" evidence="7">
    <location>
        <begin position="465"/>
        <end position="677"/>
    </location>
</feature>
<evidence type="ECO:0000256" key="1">
    <source>
        <dbReference type="ARBA" id="ARBA00004442"/>
    </source>
</evidence>
<evidence type="ECO:0000256" key="2">
    <source>
        <dbReference type="ARBA" id="ARBA00006275"/>
    </source>
</evidence>
<dbReference type="InterPro" id="IPR012944">
    <property type="entry name" value="SusD_RagB_dom"/>
</dbReference>
<dbReference type="PROSITE" id="PS51257">
    <property type="entry name" value="PROKAR_LIPOPROTEIN"/>
    <property type="match status" value="1"/>
</dbReference>
<evidence type="ECO:0000256" key="6">
    <source>
        <dbReference type="SAM" id="SignalP"/>
    </source>
</evidence>
<proteinExistence type="inferred from homology"/>
<comment type="subcellular location">
    <subcellularLocation>
        <location evidence="1">Cell outer membrane</location>
    </subcellularLocation>
</comment>
<dbReference type="Proteomes" id="UP001398556">
    <property type="component" value="Unassembled WGS sequence"/>
</dbReference>
<evidence type="ECO:0000256" key="5">
    <source>
        <dbReference type="ARBA" id="ARBA00023237"/>
    </source>
</evidence>
<evidence type="ECO:0000313" key="9">
    <source>
        <dbReference type="EMBL" id="MEL1242532.1"/>
    </source>
</evidence>
<dbReference type="InterPro" id="IPR011990">
    <property type="entry name" value="TPR-like_helical_dom_sf"/>
</dbReference>
<dbReference type="Pfam" id="PF07980">
    <property type="entry name" value="SusD_RagB"/>
    <property type="match status" value="1"/>
</dbReference>
<evidence type="ECO:0000259" key="7">
    <source>
        <dbReference type="Pfam" id="PF07980"/>
    </source>
</evidence>
<evidence type="ECO:0000313" key="10">
    <source>
        <dbReference type="Proteomes" id="UP001398556"/>
    </source>
</evidence>
<feature type="chain" id="PRO_5045884934" evidence="6">
    <location>
        <begin position="24"/>
        <end position="702"/>
    </location>
</feature>
<dbReference type="EMBL" id="JBBYHU010000050">
    <property type="protein sequence ID" value="MEL1242532.1"/>
    <property type="molecule type" value="Genomic_DNA"/>
</dbReference>
<organism evidence="9 10">
    <name type="scientific">Flavobacterium flavipallidum</name>
    <dbReference type="NCBI Taxonomy" id="3139140"/>
    <lineage>
        <taxon>Bacteria</taxon>
        <taxon>Pseudomonadati</taxon>
        <taxon>Bacteroidota</taxon>
        <taxon>Flavobacteriia</taxon>
        <taxon>Flavobacteriales</taxon>
        <taxon>Flavobacteriaceae</taxon>
        <taxon>Flavobacterium</taxon>
    </lineage>
</organism>
<dbReference type="InterPro" id="IPR033985">
    <property type="entry name" value="SusD-like_N"/>
</dbReference>
<comment type="similarity">
    <text evidence="2">Belongs to the SusD family.</text>
</comment>
<feature type="signal peptide" evidence="6">
    <location>
        <begin position="1"/>
        <end position="23"/>
    </location>
</feature>
<keyword evidence="5" id="KW-0998">Cell outer membrane</keyword>
<sequence>MNKFKYIGISLLILTGLSFSSCSKDFLDEELTNQYSTEYFETPEGIQALTLSLYGNIRWHFGFEWAYGITLYGTDEFTNGNDLTNQMWNTYDSRLSPIRATASTGAANGNATGPEALWDELYYGIASCNTIIANADKITDLKIRNRCLAHAYFLRGYNYYRLTAQYGGVVLQTKPAVGVVRNFTRATEEQCWEQVITDLRNAYQLFEGEIFTYGKGITWTKATAAHFLAKALLFRSSERNDAWNSAYKEADMNEAISACTYAINARGPLTANYSDLYANWTGVDSAAEQQNEILMAAGHNADASTVGRFGNRTYSYFTPQFSVFSGGWVRRGVWIGSMDFQRCRPTEYTYGIYDHVNDARLWKTFKTVYGANNLVAPNAKGLQLGDPAIVMILNTKNDNTYNSYTFGAAIQNPTWKDDNSRLPSWTVGSRQTATTGALTTKIGQYSPNSLVLYQNGNYVAPNFKSGGTSFSNFFAGINKTDDGTRQAERGDSRRDVIMARLGETYLLRAECYVRLGQYANAMNDINIIRARAQWKNGENRSYYRDGSQAFETNALNTGTNATNYINSNLNMNTYYLSNPTIAVTTASSSLQLTTFPANLPAEDEAVLTKIGATTDYQRALHFILNERTRELIGEWQRWETLSRTGTLISRAKAFNPEAFGITANKHELRPIPQSFIDGLLNEDGSNLSTEQKKAWQNPGYTN</sequence>
<reference evidence="9 10" key="1">
    <citation type="submission" date="2024-04" db="EMBL/GenBank/DDBJ databases">
        <title>Flavobacterium sp. DGU99 16S ribosomal RNA gene Genome sequencing and assembly.</title>
        <authorList>
            <person name="Park S."/>
        </authorList>
    </citation>
    <scope>NUCLEOTIDE SEQUENCE [LARGE SCALE GENOMIC DNA]</scope>
    <source>
        <strain evidence="9 10">DGU99</strain>
    </source>
</reference>
<name>A0ABU9HRJ8_9FLAO</name>
<keyword evidence="3 6" id="KW-0732">Signal</keyword>
<keyword evidence="4" id="KW-0472">Membrane</keyword>
<comment type="caution">
    <text evidence="9">The sequence shown here is derived from an EMBL/GenBank/DDBJ whole genome shotgun (WGS) entry which is preliminary data.</text>
</comment>
<evidence type="ECO:0000256" key="3">
    <source>
        <dbReference type="ARBA" id="ARBA00022729"/>
    </source>
</evidence>
<dbReference type="SUPFAM" id="SSF48452">
    <property type="entry name" value="TPR-like"/>
    <property type="match status" value="1"/>
</dbReference>
<dbReference type="Gene3D" id="1.25.40.390">
    <property type="match status" value="1"/>
</dbReference>
<evidence type="ECO:0000259" key="8">
    <source>
        <dbReference type="Pfam" id="PF14322"/>
    </source>
</evidence>
<dbReference type="Pfam" id="PF14322">
    <property type="entry name" value="SusD-like_3"/>
    <property type="match status" value="1"/>
</dbReference>
<keyword evidence="10" id="KW-1185">Reference proteome</keyword>
<evidence type="ECO:0000256" key="4">
    <source>
        <dbReference type="ARBA" id="ARBA00023136"/>
    </source>
</evidence>
<accession>A0ABU9HRJ8</accession>
<gene>
    <name evidence="9" type="ORF">AAEO59_15855</name>
</gene>